<dbReference type="GO" id="GO:0030170">
    <property type="term" value="F:pyridoxal phosphate binding"/>
    <property type="evidence" value="ECO:0007669"/>
    <property type="project" value="InterPro"/>
</dbReference>
<evidence type="ECO:0000256" key="3">
    <source>
        <dbReference type="ARBA" id="ARBA00022576"/>
    </source>
</evidence>
<dbReference type="GO" id="GO:0008483">
    <property type="term" value="F:transaminase activity"/>
    <property type="evidence" value="ECO:0007669"/>
    <property type="project" value="UniProtKB-KW"/>
</dbReference>
<dbReference type="InterPro" id="IPR015424">
    <property type="entry name" value="PyrdxlP-dep_Trfase"/>
</dbReference>
<sequence>MADNSKATHGDESLSSRVLPKSFYDYFISDLTKRRIEDPIRALLPLEDRPGVISLLAGKPNADTFPITSLNFTLRDPVTNEEVPVSLSEDELARSLQYSGSKGVPDLLDWLIGLQEFSHGRKRGEGWDLTFGTGSSDLIYKAVNAILNPGDVALIEAPVYAGVIPMFHAIGAEMLEVGGDQYGIDTRGLRETLESWPKDKPKPKVLYTVPYGCNPTGVTSTLERRLEVLELARKHNFLILEDDPYYYLYFGSAPRPPSYFQLERDQPEIGRVIRFDSLSKVLSSGMRVGFVSAPQPFIDAIVLHTMNSNLQPPTFTQVLSLRMLKFWGYDKLRAHVDRVAEFYRVKRDVFQGLMQKYLSGLAEWNVPEAGMFFWFKLKLPVECTSGADAEGDSEAVIRTKALENGVLALPGTVFHPSGRKTTYVRASFSLLPEDQVEEALRRLREVILRTREERGDTPAN</sequence>
<dbReference type="Gene3D" id="3.40.640.10">
    <property type="entry name" value="Type I PLP-dependent aspartate aminotransferase-like (Major domain)"/>
    <property type="match status" value="1"/>
</dbReference>
<evidence type="ECO:0000256" key="5">
    <source>
        <dbReference type="ARBA" id="ARBA00022898"/>
    </source>
</evidence>
<keyword evidence="8" id="KW-1185">Reference proteome</keyword>
<dbReference type="InterPro" id="IPR050859">
    <property type="entry name" value="Class-I_PLP-dep_aminotransf"/>
</dbReference>
<dbReference type="OrthoDB" id="691673at2759"/>
<evidence type="ECO:0000313" key="7">
    <source>
        <dbReference type="EMBL" id="RPD60135.1"/>
    </source>
</evidence>
<evidence type="ECO:0000256" key="2">
    <source>
        <dbReference type="ARBA" id="ARBA00007441"/>
    </source>
</evidence>
<organism evidence="7 8">
    <name type="scientific">Lentinus tigrinus ALCF2SS1-6</name>
    <dbReference type="NCBI Taxonomy" id="1328759"/>
    <lineage>
        <taxon>Eukaryota</taxon>
        <taxon>Fungi</taxon>
        <taxon>Dikarya</taxon>
        <taxon>Basidiomycota</taxon>
        <taxon>Agaricomycotina</taxon>
        <taxon>Agaricomycetes</taxon>
        <taxon>Polyporales</taxon>
        <taxon>Polyporaceae</taxon>
        <taxon>Lentinus</taxon>
    </lineage>
</organism>
<feature type="domain" description="Aminotransferase class I/classII large" evidence="6">
    <location>
        <begin position="128"/>
        <end position="443"/>
    </location>
</feature>
<dbReference type="GO" id="GO:1901605">
    <property type="term" value="P:alpha-amino acid metabolic process"/>
    <property type="evidence" value="ECO:0007669"/>
    <property type="project" value="TreeGrafter"/>
</dbReference>
<keyword evidence="4 7" id="KW-0808">Transferase</keyword>
<reference evidence="7" key="1">
    <citation type="journal article" date="2018" name="Genome Biol. Evol.">
        <title>Genomics and development of Lentinus tigrinus, a white-rot wood-decaying mushroom with dimorphic fruiting bodies.</title>
        <authorList>
            <person name="Wu B."/>
            <person name="Xu Z."/>
            <person name="Knudson A."/>
            <person name="Carlson A."/>
            <person name="Chen N."/>
            <person name="Kovaka S."/>
            <person name="LaButti K."/>
            <person name="Lipzen A."/>
            <person name="Pennachio C."/>
            <person name="Riley R."/>
            <person name="Schakwitz W."/>
            <person name="Umezawa K."/>
            <person name="Ohm R.A."/>
            <person name="Grigoriev I.V."/>
            <person name="Nagy L.G."/>
            <person name="Gibbons J."/>
            <person name="Hibbett D."/>
        </authorList>
    </citation>
    <scope>NUCLEOTIDE SEQUENCE [LARGE SCALE GENOMIC DNA]</scope>
    <source>
        <strain evidence="7">ALCF2SS1-6</strain>
    </source>
</reference>
<dbReference type="EMBL" id="ML122267">
    <property type="protein sequence ID" value="RPD60135.1"/>
    <property type="molecule type" value="Genomic_DNA"/>
</dbReference>
<evidence type="ECO:0000313" key="8">
    <source>
        <dbReference type="Proteomes" id="UP000313359"/>
    </source>
</evidence>
<evidence type="ECO:0000259" key="6">
    <source>
        <dbReference type="Pfam" id="PF00155"/>
    </source>
</evidence>
<name>A0A5C2S8C8_9APHY</name>
<dbReference type="PANTHER" id="PTHR42790">
    <property type="entry name" value="AMINOTRANSFERASE"/>
    <property type="match status" value="1"/>
</dbReference>
<protein>
    <submittedName>
        <fullName evidence="7">PLP-dependent transferase</fullName>
    </submittedName>
</protein>
<comment type="cofactor">
    <cofactor evidence="1">
        <name>pyridoxal 5'-phosphate</name>
        <dbReference type="ChEBI" id="CHEBI:597326"/>
    </cofactor>
</comment>
<dbReference type="Gene3D" id="3.90.1150.10">
    <property type="entry name" value="Aspartate Aminotransferase, domain 1"/>
    <property type="match status" value="1"/>
</dbReference>
<dbReference type="InterPro" id="IPR015422">
    <property type="entry name" value="PyrdxlP-dep_Trfase_small"/>
</dbReference>
<dbReference type="Pfam" id="PF00155">
    <property type="entry name" value="Aminotran_1_2"/>
    <property type="match status" value="1"/>
</dbReference>
<dbReference type="CDD" id="cd00609">
    <property type="entry name" value="AAT_like"/>
    <property type="match status" value="1"/>
</dbReference>
<comment type="similarity">
    <text evidence="2">Belongs to the class-I pyridoxal-phosphate-dependent aminotransferase family.</text>
</comment>
<gene>
    <name evidence="7" type="ORF">L227DRAFT_575665</name>
</gene>
<dbReference type="STRING" id="1328759.A0A5C2S8C8"/>
<evidence type="ECO:0000256" key="1">
    <source>
        <dbReference type="ARBA" id="ARBA00001933"/>
    </source>
</evidence>
<dbReference type="InterPro" id="IPR004839">
    <property type="entry name" value="Aminotransferase_I/II_large"/>
</dbReference>
<dbReference type="InterPro" id="IPR015421">
    <property type="entry name" value="PyrdxlP-dep_Trfase_major"/>
</dbReference>
<evidence type="ECO:0000256" key="4">
    <source>
        <dbReference type="ARBA" id="ARBA00022679"/>
    </source>
</evidence>
<dbReference type="SUPFAM" id="SSF53383">
    <property type="entry name" value="PLP-dependent transferases"/>
    <property type="match status" value="1"/>
</dbReference>
<accession>A0A5C2S8C8</accession>
<keyword evidence="3" id="KW-0032">Aminotransferase</keyword>
<dbReference type="PANTHER" id="PTHR42790:SF19">
    <property type="entry name" value="KYNURENINE_ALPHA-AMINOADIPATE AMINOTRANSFERASE, MITOCHONDRIAL"/>
    <property type="match status" value="1"/>
</dbReference>
<keyword evidence="5" id="KW-0663">Pyridoxal phosphate</keyword>
<dbReference type="AlphaFoldDB" id="A0A5C2S8C8"/>
<dbReference type="Proteomes" id="UP000313359">
    <property type="component" value="Unassembled WGS sequence"/>
</dbReference>
<proteinExistence type="inferred from homology"/>